<dbReference type="RefSeq" id="XP_015406731.1">
    <property type="nucleotide sequence ID" value="XM_015551407.1"/>
</dbReference>
<comment type="caution">
    <text evidence="2">The sequence shown here is derived from an EMBL/GenBank/DDBJ whole genome shotgun (WGS) entry which is preliminary data.</text>
</comment>
<evidence type="ECO:0000259" key="1">
    <source>
        <dbReference type="PROSITE" id="PS50097"/>
    </source>
</evidence>
<feature type="domain" description="BTB" evidence="1">
    <location>
        <begin position="10"/>
        <end position="85"/>
    </location>
</feature>
<dbReference type="EMBL" id="JNOM01000141">
    <property type="protein sequence ID" value="KNG85808.1"/>
    <property type="molecule type" value="Genomic_DNA"/>
</dbReference>
<dbReference type="SUPFAM" id="SSF54695">
    <property type="entry name" value="POZ domain"/>
    <property type="match status" value="1"/>
</dbReference>
<sequence length="337" mass="37717">MSLTLVDPTGDIVIMSGDDSFQVSSKILSTASPVFSVMFSPLFKEGTLIIDEPKEPAVIHLGDDDAEALFAFFNIVHFRTDEIPEKPTAIFLERFAVLADKYMCKKAVVSHVKVWLLKNLRTLSVTELCSFLLLAYIMDIPERFAIISKEILFNHVGSYSDLLLLADHPLMDSNIVGRQSIFLSVTNSLILRTAAVEFERKRHELHRMVRKALTAALDSSTALKTDESRYISLYTQKLQARGLLPGTDAFEAKSFKQVHLDVSTLSTFHAQPCKLQGCVCMSNKALEHDRKTVRFLNNLKDAKVGICLDCLRSEGSSFPDCRFTHPFSGDDKAIFTT</sequence>
<reference evidence="2 3" key="1">
    <citation type="submission" date="2014-06" db="EMBL/GenBank/DDBJ databases">
        <title>The Genome of the Aflatoxigenic Filamentous Fungus Aspergillus nomius.</title>
        <authorList>
            <person name="Moore M.G."/>
            <person name="Shannon B.M."/>
            <person name="Brian M.M."/>
        </authorList>
    </citation>
    <scope>NUCLEOTIDE SEQUENCE [LARGE SCALE GENOMIC DNA]</scope>
    <source>
        <strain evidence="2 3">NRRL 13137</strain>
    </source>
</reference>
<name>A0A0L1J304_ASPN3</name>
<dbReference type="InterPro" id="IPR000210">
    <property type="entry name" value="BTB/POZ_dom"/>
</dbReference>
<dbReference type="STRING" id="1509407.A0A0L1J304"/>
<dbReference type="OrthoDB" id="5275938at2759"/>
<keyword evidence="3" id="KW-1185">Reference proteome</keyword>
<dbReference type="CDD" id="cd18186">
    <property type="entry name" value="BTB_POZ_ZBTB_KLHL-like"/>
    <property type="match status" value="1"/>
</dbReference>
<dbReference type="Gene3D" id="3.30.710.10">
    <property type="entry name" value="Potassium Channel Kv1.1, Chain A"/>
    <property type="match status" value="1"/>
</dbReference>
<evidence type="ECO:0000313" key="3">
    <source>
        <dbReference type="Proteomes" id="UP000037505"/>
    </source>
</evidence>
<organism evidence="2 3">
    <name type="scientific">Aspergillus nomiae NRRL (strain ATCC 15546 / NRRL 13137 / CBS 260.88 / M93)</name>
    <dbReference type="NCBI Taxonomy" id="1509407"/>
    <lineage>
        <taxon>Eukaryota</taxon>
        <taxon>Fungi</taxon>
        <taxon>Dikarya</taxon>
        <taxon>Ascomycota</taxon>
        <taxon>Pezizomycotina</taxon>
        <taxon>Eurotiomycetes</taxon>
        <taxon>Eurotiomycetidae</taxon>
        <taxon>Eurotiales</taxon>
        <taxon>Aspergillaceae</taxon>
        <taxon>Aspergillus</taxon>
        <taxon>Aspergillus subgen. Circumdati</taxon>
    </lineage>
</organism>
<dbReference type="PROSITE" id="PS50097">
    <property type="entry name" value="BTB"/>
    <property type="match status" value="1"/>
</dbReference>
<dbReference type="GeneID" id="26807954"/>
<dbReference type="Proteomes" id="UP000037505">
    <property type="component" value="Unassembled WGS sequence"/>
</dbReference>
<dbReference type="InterPro" id="IPR011333">
    <property type="entry name" value="SKP1/BTB/POZ_sf"/>
</dbReference>
<gene>
    <name evidence="2" type="ORF">ANOM_006150</name>
</gene>
<protein>
    <recommendedName>
        <fullName evidence="1">BTB domain-containing protein</fullName>
    </recommendedName>
</protein>
<proteinExistence type="predicted"/>
<dbReference type="SMART" id="SM00225">
    <property type="entry name" value="BTB"/>
    <property type="match status" value="1"/>
</dbReference>
<dbReference type="Pfam" id="PF00651">
    <property type="entry name" value="BTB"/>
    <property type="match status" value="1"/>
</dbReference>
<accession>A0A0L1J304</accession>
<evidence type="ECO:0000313" key="2">
    <source>
        <dbReference type="EMBL" id="KNG85808.1"/>
    </source>
</evidence>
<dbReference type="AlphaFoldDB" id="A0A0L1J304"/>